<organism evidence="1 2">
    <name type="scientific">Rhodopirellula baltica (strain DSM 10527 / NCIMB 13988 / SH1)</name>
    <dbReference type="NCBI Taxonomy" id="243090"/>
    <lineage>
        <taxon>Bacteria</taxon>
        <taxon>Pseudomonadati</taxon>
        <taxon>Planctomycetota</taxon>
        <taxon>Planctomycetia</taxon>
        <taxon>Pirellulales</taxon>
        <taxon>Pirellulaceae</taxon>
        <taxon>Rhodopirellula</taxon>
    </lineage>
</organism>
<reference evidence="1 2" key="1">
    <citation type="journal article" date="2003" name="Proc. Natl. Acad. Sci. U.S.A.">
        <title>Complete genome sequence of the marine planctomycete Pirellula sp. strain 1.</title>
        <authorList>
            <person name="Gloeckner F.O."/>
            <person name="Kube M."/>
            <person name="Bauer M."/>
            <person name="Teeling H."/>
            <person name="Lombardot T."/>
            <person name="Ludwig W."/>
            <person name="Gade D."/>
            <person name="Beck A."/>
            <person name="Borzym K."/>
            <person name="Heitmann K."/>
            <person name="Rabus R."/>
            <person name="Schlesner H."/>
            <person name="Amann R."/>
            <person name="Reinhardt R."/>
        </authorList>
    </citation>
    <scope>NUCLEOTIDE SEQUENCE [LARGE SCALE GENOMIC DNA]</scope>
    <source>
        <strain evidence="2">DSM 10527 / NCIMB 13988 / SH1</strain>
    </source>
</reference>
<dbReference type="InParanoid" id="Q7UQC6"/>
<evidence type="ECO:0000313" key="1">
    <source>
        <dbReference type="EMBL" id="CAD74777.1"/>
    </source>
</evidence>
<sequence>MPSLIFRRVSLRLSSGFNAMPLPRLSRRTFSRSVASPQFFLPTALLLLLSVSSDALADQPGNTTNNSLVEVLNRLDAEGVGHSDAMKAMSAQAKSTDVSPAQLFATLDSMSHAEPRAKNWLRLLASQQIEAAESNAATTGKLNSLREDLLVFFNDRSYDGDARYLIYRHLVDKNPDRRETLLEQAVDDPFIPLRYLAMERKMKQAEQFEGEEAIEAYLELLPLARHPNHLREITASLKKLGRPVQLAKQLAMITQWQVIASFGNKDSEGFDHVYEVETEYAESPLNHELVKQSFEAATTSEGDDKTTGETLTWQTLSTDDNAGMVDLNPTYDNAKDAIAYAVCFFELPEGETTDAQARLGCINGNKAWINGQPVLSNEVYHSGSSIDQYVSNCQLRPGLNSVLLKICQNNQTQPWAQDWQFQFRLTDSTGRGIPVTVLNVAR</sequence>
<evidence type="ECO:0000313" key="2">
    <source>
        <dbReference type="Proteomes" id="UP000001025"/>
    </source>
</evidence>
<protein>
    <submittedName>
        <fullName evidence="1">Uncharacterized protein</fullName>
    </submittedName>
</protein>
<dbReference type="AlphaFoldDB" id="Q7UQC6"/>
<name>Q7UQC6_RHOBA</name>
<dbReference type="EnsemblBacteria" id="CAD74777">
    <property type="protein sequence ID" value="CAD74777"/>
    <property type="gene ID" value="RB6398"/>
</dbReference>
<gene>
    <name evidence="1" type="ordered locus">RB6398</name>
</gene>
<proteinExistence type="predicted"/>
<accession>Q7UQC6</accession>
<dbReference type="Proteomes" id="UP000001025">
    <property type="component" value="Chromosome"/>
</dbReference>
<dbReference type="STRING" id="243090.RB6398"/>
<dbReference type="EMBL" id="BX294144">
    <property type="protein sequence ID" value="CAD74777.1"/>
    <property type="molecule type" value="Genomic_DNA"/>
</dbReference>
<dbReference type="OrthoDB" id="212892at2"/>
<dbReference type="HOGENOM" id="CLU_709567_0_0_0"/>
<keyword evidence="2" id="KW-1185">Reference proteome</keyword>
<dbReference type="eggNOG" id="COG1250">
    <property type="taxonomic scope" value="Bacteria"/>
</dbReference>
<dbReference type="KEGG" id="rba:RB6398"/>
<dbReference type="PATRIC" id="fig|243090.15.peg.3092"/>